<dbReference type="EMBL" id="VSSQ01039098">
    <property type="protein sequence ID" value="MPM92112.1"/>
    <property type="molecule type" value="Genomic_DNA"/>
</dbReference>
<reference evidence="1" key="1">
    <citation type="submission" date="2019-08" db="EMBL/GenBank/DDBJ databases">
        <authorList>
            <person name="Kucharzyk K."/>
            <person name="Murdoch R.W."/>
            <person name="Higgins S."/>
            <person name="Loffler F."/>
        </authorList>
    </citation>
    <scope>NUCLEOTIDE SEQUENCE</scope>
</reference>
<dbReference type="AlphaFoldDB" id="A0A645DUU0"/>
<proteinExistence type="predicted"/>
<sequence>MVYDILKCVFEVLHIRHELYVLDIKMARDFCRVFNFRIFLYAKGDRKGFYSGIELA</sequence>
<protein>
    <submittedName>
        <fullName evidence="1">Uncharacterized protein</fullName>
    </submittedName>
</protein>
<evidence type="ECO:0000313" key="1">
    <source>
        <dbReference type="EMBL" id="MPM92112.1"/>
    </source>
</evidence>
<name>A0A645DUU0_9ZZZZ</name>
<accession>A0A645DUU0</accession>
<comment type="caution">
    <text evidence="1">The sequence shown here is derived from an EMBL/GenBank/DDBJ whole genome shotgun (WGS) entry which is preliminary data.</text>
</comment>
<gene>
    <name evidence="1" type="ORF">SDC9_139246</name>
</gene>
<organism evidence="1">
    <name type="scientific">bioreactor metagenome</name>
    <dbReference type="NCBI Taxonomy" id="1076179"/>
    <lineage>
        <taxon>unclassified sequences</taxon>
        <taxon>metagenomes</taxon>
        <taxon>ecological metagenomes</taxon>
    </lineage>
</organism>